<feature type="domain" description="EF-hand" evidence="4">
    <location>
        <begin position="121"/>
        <end position="153"/>
    </location>
</feature>
<dbReference type="InterPro" id="IPR018247">
    <property type="entry name" value="EF_Hand_1_Ca_BS"/>
</dbReference>
<protein>
    <submittedName>
        <fullName evidence="5">Troponin</fullName>
    </submittedName>
</protein>
<evidence type="ECO:0000256" key="1">
    <source>
        <dbReference type="ARBA" id="ARBA00022737"/>
    </source>
</evidence>
<dbReference type="SMART" id="SM00054">
    <property type="entry name" value="EFh"/>
    <property type="match status" value="4"/>
</dbReference>
<keyword evidence="1" id="KW-0677">Repeat</keyword>
<dbReference type="EMBL" id="EF103392">
    <property type="protein sequence ID" value="ABO26650.1"/>
    <property type="molecule type" value="mRNA"/>
</dbReference>
<feature type="domain" description="EF-hand" evidence="4">
    <location>
        <begin position="85"/>
        <end position="120"/>
    </location>
</feature>
<dbReference type="SUPFAM" id="SSF47473">
    <property type="entry name" value="EF-hand"/>
    <property type="match status" value="1"/>
</dbReference>
<dbReference type="InterPro" id="IPR011992">
    <property type="entry name" value="EF-hand-dom_pair"/>
</dbReference>
<dbReference type="Pfam" id="PF13499">
    <property type="entry name" value="EF-hand_7"/>
    <property type="match status" value="1"/>
</dbReference>
<evidence type="ECO:0000313" key="5">
    <source>
        <dbReference type="EMBL" id="ABO26650.1"/>
    </source>
</evidence>
<dbReference type="SMR" id="B6RB46"/>
<evidence type="ECO:0000259" key="4">
    <source>
        <dbReference type="PROSITE" id="PS50222"/>
    </source>
</evidence>
<dbReference type="Gene3D" id="1.10.238.10">
    <property type="entry name" value="EF-hand"/>
    <property type="match status" value="2"/>
</dbReference>
<organism evidence="5">
    <name type="scientific">Haliotis discus discus</name>
    <name type="common">disc abalone</name>
    <dbReference type="NCBI Taxonomy" id="91233"/>
    <lineage>
        <taxon>Eukaryota</taxon>
        <taxon>Metazoa</taxon>
        <taxon>Spiralia</taxon>
        <taxon>Lophotrochozoa</taxon>
        <taxon>Mollusca</taxon>
        <taxon>Gastropoda</taxon>
        <taxon>Vetigastropoda</taxon>
        <taxon>Lepetellida</taxon>
        <taxon>Haliotoidea</taxon>
        <taxon>Haliotidae</taxon>
        <taxon>Haliotis</taxon>
    </lineage>
</organism>
<dbReference type="FunFam" id="1.10.238.10:FF:000001">
    <property type="entry name" value="Calmodulin 1"/>
    <property type="match status" value="1"/>
</dbReference>
<keyword evidence="3" id="KW-0514">Muscle protein</keyword>
<dbReference type="CDD" id="cd00051">
    <property type="entry name" value="EFh"/>
    <property type="match status" value="2"/>
</dbReference>
<dbReference type="AlphaFoldDB" id="B6RB46"/>
<proteinExistence type="evidence at transcript level"/>
<accession>B6RB46</accession>
<dbReference type="InterPro" id="IPR002048">
    <property type="entry name" value="EF_hand_dom"/>
</dbReference>
<dbReference type="PROSITE" id="PS00018">
    <property type="entry name" value="EF_HAND_1"/>
    <property type="match status" value="1"/>
</dbReference>
<evidence type="ECO:0000256" key="2">
    <source>
        <dbReference type="ARBA" id="ARBA00022837"/>
    </source>
</evidence>
<name>B6RB46_HALDI</name>
<dbReference type="PANTHER" id="PTHR23050">
    <property type="entry name" value="CALCIUM BINDING PROTEIN"/>
    <property type="match status" value="1"/>
</dbReference>
<keyword evidence="2" id="KW-0106">Calcium</keyword>
<reference evidence="5" key="1">
    <citation type="submission" date="2006-10" db="EMBL/GenBank/DDBJ databases">
        <title>Novel gene discovery from Haliotis discus discus by normalized cDNA library analysis.</title>
        <authorList>
            <person name="Kang H.-S."/>
            <person name="De Zoysa M."/>
            <person name="Lee J."/>
        </authorList>
    </citation>
    <scope>NUCLEOTIDE SEQUENCE</scope>
</reference>
<evidence type="ECO:0000256" key="3">
    <source>
        <dbReference type="ARBA" id="ARBA00023179"/>
    </source>
</evidence>
<dbReference type="InterPro" id="IPR050145">
    <property type="entry name" value="Centrin_CML-like"/>
</dbReference>
<dbReference type="PROSITE" id="PS50222">
    <property type="entry name" value="EF_HAND_2"/>
    <property type="match status" value="2"/>
</dbReference>
<dbReference type="GO" id="GO:0005509">
    <property type="term" value="F:calcium ion binding"/>
    <property type="evidence" value="ECO:0007669"/>
    <property type="project" value="InterPro"/>
</dbReference>
<sequence length="171" mass="19455">MATLSRQEVKLYTEFFHQVDETDGDGSGCLSLENCEKLLDKCGHRLPKDVIQAFVSPDEDGSWKLTLEEFLAAISRAVPPDSAHSKAAKLRRLFRAYDKNKDGYVSFYELKNAMRGSVTEEELREFIRDWDKDGDWRLSFEEFINMYVAPMPSDNNDDVTAASAESQPAET</sequence>